<dbReference type="Proteomes" id="UP000012112">
    <property type="component" value="Unassembled WGS sequence"/>
</dbReference>
<evidence type="ECO:0000313" key="1">
    <source>
        <dbReference type="EMBL" id="EMO54571.1"/>
    </source>
</evidence>
<dbReference type="STRING" id="28182.GCA_001568325_00924"/>
<proteinExistence type="predicted"/>
<gene>
    <name evidence="1" type="ORF">LEP1GSC172_4224</name>
</gene>
<protein>
    <submittedName>
        <fullName evidence="1">Uncharacterized protein</fullName>
    </submittedName>
</protein>
<dbReference type="AlphaFoldDB" id="M6VHQ0"/>
<evidence type="ECO:0000313" key="2">
    <source>
        <dbReference type="Proteomes" id="UP000012112"/>
    </source>
</evidence>
<reference evidence="1 2" key="1">
    <citation type="submission" date="2013-01" db="EMBL/GenBank/DDBJ databases">
        <authorList>
            <person name="Harkins D.M."/>
            <person name="Durkin A.S."/>
            <person name="Brinkac L.M."/>
            <person name="Haft D.H."/>
            <person name="Selengut J.D."/>
            <person name="Sanka R."/>
            <person name="DePew J."/>
            <person name="Purushe J."/>
            <person name="Matthias M.A."/>
            <person name="Vinetz J.M."/>
            <person name="Sutton G.G."/>
            <person name="Nierman W.C."/>
            <person name="Fouts D.E."/>
        </authorList>
    </citation>
    <scope>NUCLEOTIDE SEQUENCE [LARGE SCALE GENOMIC DNA]</scope>
    <source>
        <strain evidence="1 2">HAI1536</strain>
    </source>
</reference>
<name>M6VHQ0_9LEPT</name>
<dbReference type="RefSeq" id="WP_002177476.1">
    <property type="nucleotide sequence ID" value="NZ_AKWD02000024.1"/>
</dbReference>
<organism evidence="1 2">
    <name type="scientific">Leptospira noguchii</name>
    <dbReference type="NCBI Taxonomy" id="28182"/>
    <lineage>
        <taxon>Bacteria</taxon>
        <taxon>Pseudomonadati</taxon>
        <taxon>Spirochaetota</taxon>
        <taxon>Spirochaetia</taxon>
        <taxon>Leptospirales</taxon>
        <taxon>Leptospiraceae</taxon>
        <taxon>Leptospira</taxon>
    </lineage>
</organism>
<comment type="caution">
    <text evidence="1">The sequence shown here is derived from an EMBL/GenBank/DDBJ whole genome shotgun (WGS) entry which is preliminary data.</text>
</comment>
<accession>M6VHQ0</accession>
<dbReference type="EMBL" id="AKWD02000024">
    <property type="protein sequence ID" value="EMO54571.1"/>
    <property type="molecule type" value="Genomic_DNA"/>
</dbReference>
<sequence>MRNKKNRMLLSFLIILFFLSFVSVNASCVFLAHRDVEGLYFSKNENSKFIRPVMILSEGNGYSVQVFNYLWKMDSFGLGKIDLSKTFQFVDVNDRDEDLKFRSFQIDPAKATVWIEYDEEKIEFIRTKDPILLGVLSQIKKGINFTIPVHPKMKTYLRDELSFEALG</sequence>